<dbReference type="Gene3D" id="3.40.50.2300">
    <property type="match status" value="1"/>
</dbReference>
<proteinExistence type="inferred from homology"/>
<dbReference type="AlphaFoldDB" id="A0A8K0IYF9"/>
<organism evidence="14 15">
    <name type="scientific">Cocos nucifera</name>
    <name type="common">Coconut palm</name>
    <dbReference type="NCBI Taxonomy" id="13894"/>
    <lineage>
        <taxon>Eukaryota</taxon>
        <taxon>Viridiplantae</taxon>
        <taxon>Streptophyta</taxon>
        <taxon>Embryophyta</taxon>
        <taxon>Tracheophyta</taxon>
        <taxon>Spermatophyta</taxon>
        <taxon>Magnoliopsida</taxon>
        <taxon>Liliopsida</taxon>
        <taxon>Arecaceae</taxon>
        <taxon>Arecoideae</taxon>
        <taxon>Cocoseae</taxon>
        <taxon>Attaleinae</taxon>
        <taxon>Cocos</taxon>
    </lineage>
</organism>
<reference evidence="14" key="1">
    <citation type="journal article" date="2017" name="Gigascience">
        <title>The genome draft of coconut (Cocos nucifera).</title>
        <authorList>
            <person name="Xiao Y."/>
            <person name="Xu P."/>
            <person name="Fan H."/>
            <person name="Baudouin L."/>
            <person name="Xia W."/>
            <person name="Bocs S."/>
            <person name="Xu J."/>
            <person name="Li Q."/>
            <person name="Guo A."/>
            <person name="Zhou L."/>
            <person name="Li J."/>
            <person name="Wu Y."/>
            <person name="Ma Z."/>
            <person name="Armero A."/>
            <person name="Issali A.E."/>
            <person name="Liu N."/>
            <person name="Peng M."/>
            <person name="Yang Y."/>
        </authorList>
    </citation>
    <scope>NUCLEOTIDE SEQUENCE</scope>
    <source>
        <tissue evidence="14">Spear leaf of Hainan Tall coconut</tissue>
    </source>
</reference>
<evidence type="ECO:0000256" key="3">
    <source>
        <dbReference type="ARBA" id="ARBA00022553"/>
    </source>
</evidence>
<dbReference type="Pfam" id="PF00249">
    <property type="entry name" value="Myb_DNA-binding"/>
    <property type="match status" value="1"/>
</dbReference>
<reference evidence="14" key="2">
    <citation type="submission" date="2019-07" db="EMBL/GenBank/DDBJ databases">
        <authorList>
            <person name="Yang Y."/>
            <person name="Bocs S."/>
            <person name="Baudouin L."/>
        </authorList>
    </citation>
    <scope>NUCLEOTIDE SEQUENCE</scope>
    <source>
        <tissue evidence="14">Spear leaf of Hainan Tall coconut</tissue>
    </source>
</reference>
<accession>A0A8K0IYF9</accession>
<dbReference type="SUPFAM" id="SSF52172">
    <property type="entry name" value="CheY-like"/>
    <property type="match status" value="1"/>
</dbReference>
<keyword evidence="15" id="KW-1185">Reference proteome</keyword>
<feature type="region of interest" description="Disordered" evidence="11">
    <location>
        <begin position="152"/>
        <end position="207"/>
    </location>
</feature>
<keyword evidence="6" id="KW-0238">DNA-binding</keyword>
<dbReference type="PROSITE" id="PS50110">
    <property type="entry name" value="RESPONSE_REGULATORY"/>
    <property type="match status" value="1"/>
</dbReference>
<feature type="compositionally biased region" description="Acidic residues" evidence="11">
    <location>
        <begin position="194"/>
        <end position="203"/>
    </location>
</feature>
<dbReference type="PROSITE" id="PS51294">
    <property type="entry name" value="HTH_MYB"/>
    <property type="match status" value="1"/>
</dbReference>
<dbReference type="InterPro" id="IPR001789">
    <property type="entry name" value="Sig_transdc_resp-reg_receiver"/>
</dbReference>
<dbReference type="GO" id="GO:0000160">
    <property type="term" value="P:phosphorelay signal transduction system"/>
    <property type="evidence" value="ECO:0007669"/>
    <property type="project" value="UniProtKB-KW"/>
</dbReference>
<dbReference type="PANTHER" id="PTHR43874">
    <property type="entry name" value="TWO-COMPONENT RESPONSE REGULATOR"/>
    <property type="match status" value="1"/>
</dbReference>
<dbReference type="GO" id="GO:0003677">
    <property type="term" value="F:DNA binding"/>
    <property type="evidence" value="ECO:0007669"/>
    <property type="project" value="UniProtKB-KW"/>
</dbReference>
<dbReference type="InterPro" id="IPR045279">
    <property type="entry name" value="ARR-like"/>
</dbReference>
<keyword evidence="4" id="KW-0902">Two-component regulatory system</keyword>
<evidence type="ECO:0000256" key="7">
    <source>
        <dbReference type="ARBA" id="ARBA00023159"/>
    </source>
</evidence>
<dbReference type="FunFam" id="1.10.10.60:FF:000007">
    <property type="entry name" value="Two-component response regulator"/>
    <property type="match status" value="1"/>
</dbReference>
<keyword evidence="3 10" id="KW-0597">Phosphoprotein</keyword>
<evidence type="ECO:0000313" key="15">
    <source>
        <dbReference type="Proteomes" id="UP000797356"/>
    </source>
</evidence>
<dbReference type="GO" id="GO:0005634">
    <property type="term" value="C:nucleus"/>
    <property type="evidence" value="ECO:0007669"/>
    <property type="project" value="UniProtKB-SubCell"/>
</dbReference>
<evidence type="ECO:0000313" key="14">
    <source>
        <dbReference type="EMBL" id="KAG1371304.1"/>
    </source>
</evidence>
<evidence type="ECO:0000256" key="1">
    <source>
        <dbReference type="ARBA" id="ARBA00004123"/>
    </source>
</evidence>
<evidence type="ECO:0000259" key="13">
    <source>
        <dbReference type="PROSITE" id="PS51294"/>
    </source>
</evidence>
<feature type="compositionally biased region" description="Basic and acidic residues" evidence="11">
    <location>
        <begin position="152"/>
        <end position="170"/>
    </location>
</feature>
<dbReference type="InterPro" id="IPR009057">
    <property type="entry name" value="Homeodomain-like_sf"/>
</dbReference>
<comment type="similarity">
    <text evidence="2">Belongs to the ARR family. Type-B subfamily.</text>
</comment>
<evidence type="ECO:0000256" key="2">
    <source>
        <dbReference type="ARBA" id="ARBA00006015"/>
    </source>
</evidence>
<feature type="region of interest" description="Disordered" evidence="11">
    <location>
        <begin position="1"/>
        <end position="22"/>
    </location>
</feature>
<dbReference type="OrthoDB" id="60033at2759"/>
<comment type="subcellular location">
    <subcellularLocation>
        <location evidence="1">Nucleus</location>
    </subcellularLocation>
</comment>
<evidence type="ECO:0000256" key="5">
    <source>
        <dbReference type="ARBA" id="ARBA00023015"/>
    </source>
</evidence>
<evidence type="ECO:0000256" key="11">
    <source>
        <dbReference type="SAM" id="MobiDB-lite"/>
    </source>
</evidence>
<sequence length="781" mass="86339">MDPSRAAASMATLERPRDGVGHPPDFPAGLRVLVVDDDPTCLKILDRMLRKCLYDVTTCSRAALALATLRKRKGAFDLVLSDVYMPDMDGFKLLEHIGLEMDLPVIMMSADDGRDVVMKGVTHGACDYLIKPVRMEALRNIWQHVVRKRRNELEHSGSAEENDKQKRALEDGDNASSASEGSWKNVKRRKDGKEEEEEIEEREDPSTLKKPRVVWSVDLHQQFVAAVNQLGVDKAVPKKILELMNVPGLTRENVASHLQKYRLYLRRLSVPQHQARLDTPYTDASEVTFHSVASFDGLDIQSLAVAGQFPPQSLTTLHSGPRRVTTTGIGLSSADQIGFNSGAQMANASNIRPAIMQQMNNKQLNFLSGPSSSMESGYLRQSQRPVQSYGNMGLRVGKGASSFFSLPSSQRTSSSFSGGNINANITNSLVMQMTQQGQQFSLSEQQNRIHVSMPQQPQVRGQLLNGIAGEHDWRLSTTMGHQILSNEVSRHGSGRGGSNMNVRTSLPEGYMNSSSYDAVSQALYADFSNSCMNESTRSSYPLATGAGATNYTSTGMLQDALPPVGNVEALGNSTSLKGVGFAPDYDLLSEVPQSKSQDLKLQNINVSYQSAQQLGSKQSNIDFGSSLLAHQHPKANIKDESSRNTCTVRKEIFPVRTEIEREQGECIAPRNSTILVENSVKVKAEGMSDLSYQYLLFDDNILQNELMNVVGKKQQEGIGQVDPEFNFDGYSLDDIQIKVLELLTLFTVASNVKNRMWKDNGWYAKAYLKSFELLLVLTRHS</sequence>
<evidence type="ECO:0000259" key="12">
    <source>
        <dbReference type="PROSITE" id="PS50110"/>
    </source>
</evidence>
<dbReference type="NCBIfam" id="TIGR01557">
    <property type="entry name" value="myb_SHAQKYF"/>
    <property type="match status" value="1"/>
</dbReference>
<protein>
    <submittedName>
        <fullName evidence="14">Two-component response regulator ARR2</fullName>
    </submittedName>
</protein>
<evidence type="ECO:0000256" key="10">
    <source>
        <dbReference type="PROSITE-ProRule" id="PRU00169"/>
    </source>
</evidence>
<evidence type="ECO:0000256" key="9">
    <source>
        <dbReference type="ARBA" id="ARBA00023242"/>
    </source>
</evidence>
<dbReference type="SMART" id="SM00448">
    <property type="entry name" value="REC"/>
    <property type="match status" value="1"/>
</dbReference>
<evidence type="ECO:0000256" key="8">
    <source>
        <dbReference type="ARBA" id="ARBA00023163"/>
    </source>
</evidence>
<dbReference type="SUPFAM" id="SSF46689">
    <property type="entry name" value="Homeodomain-like"/>
    <property type="match status" value="1"/>
</dbReference>
<gene>
    <name evidence="14" type="ORF">COCNU_16G003980</name>
</gene>
<dbReference type="PANTHER" id="PTHR43874:SF67">
    <property type="entry name" value="TWO-COMPONENT RESPONSE REGULATOR ARR2"/>
    <property type="match status" value="1"/>
</dbReference>
<keyword evidence="5" id="KW-0805">Transcription regulation</keyword>
<keyword evidence="9" id="KW-0539">Nucleus</keyword>
<dbReference type="InterPro" id="IPR006447">
    <property type="entry name" value="Myb_dom_plants"/>
</dbReference>
<dbReference type="GO" id="GO:0009736">
    <property type="term" value="P:cytokinin-activated signaling pathway"/>
    <property type="evidence" value="ECO:0007669"/>
    <property type="project" value="InterPro"/>
</dbReference>
<name>A0A8K0IYF9_COCNU</name>
<evidence type="ECO:0000256" key="6">
    <source>
        <dbReference type="ARBA" id="ARBA00023125"/>
    </source>
</evidence>
<dbReference type="InterPro" id="IPR011006">
    <property type="entry name" value="CheY-like_superfamily"/>
</dbReference>
<keyword evidence="8" id="KW-0804">Transcription</keyword>
<feature type="domain" description="HTH myb-type" evidence="13">
    <location>
        <begin position="209"/>
        <end position="266"/>
    </location>
</feature>
<dbReference type="InterPro" id="IPR001005">
    <property type="entry name" value="SANT/Myb"/>
</dbReference>
<dbReference type="CDD" id="cd17584">
    <property type="entry name" value="REC_typeB_ARR-like"/>
    <property type="match status" value="1"/>
</dbReference>
<evidence type="ECO:0000256" key="4">
    <source>
        <dbReference type="ARBA" id="ARBA00023012"/>
    </source>
</evidence>
<dbReference type="EMBL" id="CM017887">
    <property type="protein sequence ID" value="KAG1371304.1"/>
    <property type="molecule type" value="Genomic_DNA"/>
</dbReference>
<dbReference type="InterPro" id="IPR017930">
    <property type="entry name" value="Myb_dom"/>
</dbReference>
<keyword evidence="7" id="KW-0010">Activator</keyword>
<feature type="domain" description="Response regulatory" evidence="12">
    <location>
        <begin position="31"/>
        <end position="146"/>
    </location>
</feature>
<dbReference type="FunFam" id="3.40.50.2300:FF:000408">
    <property type="entry name" value="Two-component response regulator"/>
    <property type="match status" value="1"/>
</dbReference>
<dbReference type="Gene3D" id="1.10.10.60">
    <property type="entry name" value="Homeodomain-like"/>
    <property type="match status" value="1"/>
</dbReference>
<dbReference type="Pfam" id="PF00072">
    <property type="entry name" value="Response_reg"/>
    <property type="match status" value="1"/>
</dbReference>
<feature type="modified residue" description="4-aspartylphosphate" evidence="10">
    <location>
        <position position="82"/>
    </location>
</feature>
<dbReference type="Proteomes" id="UP000797356">
    <property type="component" value="Chromosome 16"/>
</dbReference>
<comment type="caution">
    <text evidence="14">The sequence shown here is derived from an EMBL/GenBank/DDBJ whole genome shotgun (WGS) entry which is preliminary data.</text>
</comment>